<proteinExistence type="predicted"/>
<comment type="caution">
    <text evidence="2">The sequence shown here is derived from an EMBL/GenBank/DDBJ whole genome shotgun (WGS) entry which is preliminary data.</text>
</comment>
<name>A0A397UIP2_9GLOM</name>
<sequence>MNSKRNLEPEFLVDADDLCENHVLDIGEDSRLVKKSKIAIGSNSNDKLNKNSSLYLNFKYNEELIRTNNYLQNKIINLEKLIDNLTNQNQILTHQFQDQINELQNKNDE</sequence>
<gene>
    <name evidence="2" type="ORF">C2G38_2209803</name>
</gene>
<evidence type="ECO:0000313" key="2">
    <source>
        <dbReference type="EMBL" id="RIB09098.1"/>
    </source>
</evidence>
<reference evidence="2 3" key="1">
    <citation type="submission" date="2018-06" db="EMBL/GenBank/DDBJ databases">
        <title>Comparative genomics reveals the genomic features of Rhizophagus irregularis, R. cerebriforme, R. diaphanum and Gigaspora rosea, and their symbiotic lifestyle signature.</title>
        <authorList>
            <person name="Morin E."/>
            <person name="San Clemente H."/>
            <person name="Chen E.C.H."/>
            <person name="De La Providencia I."/>
            <person name="Hainaut M."/>
            <person name="Kuo A."/>
            <person name="Kohler A."/>
            <person name="Murat C."/>
            <person name="Tang N."/>
            <person name="Roy S."/>
            <person name="Loubradou J."/>
            <person name="Henrissat B."/>
            <person name="Grigoriev I.V."/>
            <person name="Corradi N."/>
            <person name="Roux C."/>
            <person name="Martin F.M."/>
        </authorList>
    </citation>
    <scope>NUCLEOTIDE SEQUENCE [LARGE SCALE GENOMIC DNA]</scope>
    <source>
        <strain evidence="2 3">DAOM 194757</strain>
    </source>
</reference>
<protein>
    <submittedName>
        <fullName evidence="2">Uncharacterized protein</fullName>
    </submittedName>
</protein>
<dbReference type="EMBL" id="QKWP01001417">
    <property type="protein sequence ID" value="RIB09098.1"/>
    <property type="molecule type" value="Genomic_DNA"/>
</dbReference>
<accession>A0A397UIP2</accession>
<dbReference type="AlphaFoldDB" id="A0A397UIP2"/>
<feature type="coiled-coil region" evidence="1">
    <location>
        <begin position="61"/>
        <end position="102"/>
    </location>
</feature>
<organism evidence="2 3">
    <name type="scientific">Gigaspora rosea</name>
    <dbReference type="NCBI Taxonomy" id="44941"/>
    <lineage>
        <taxon>Eukaryota</taxon>
        <taxon>Fungi</taxon>
        <taxon>Fungi incertae sedis</taxon>
        <taxon>Mucoromycota</taxon>
        <taxon>Glomeromycotina</taxon>
        <taxon>Glomeromycetes</taxon>
        <taxon>Diversisporales</taxon>
        <taxon>Gigasporaceae</taxon>
        <taxon>Gigaspora</taxon>
    </lineage>
</organism>
<evidence type="ECO:0000256" key="1">
    <source>
        <dbReference type="SAM" id="Coils"/>
    </source>
</evidence>
<keyword evidence="3" id="KW-1185">Reference proteome</keyword>
<evidence type="ECO:0000313" key="3">
    <source>
        <dbReference type="Proteomes" id="UP000266673"/>
    </source>
</evidence>
<dbReference type="Proteomes" id="UP000266673">
    <property type="component" value="Unassembled WGS sequence"/>
</dbReference>
<keyword evidence="1" id="KW-0175">Coiled coil</keyword>